<name>D8QKR6_SCHCM</name>
<sequence>MSSHANAPNAKPSSPAGPARTVFSRTTPIDVQRRGVFGRLKNRFRVALRPNLTRSRSAQVPDATNETSICDHHIAIGNDLAHIRLAIEQQTGILERGMDQIASAIHSASITLALNRRGGGDDDDGAPPPPGAHRQEESDDSGPEDSKDIPDPAAHEDADTPRAGPPSAASAPDSGPSGHKRANDSQVDAGMPGDESHPRPTPTAQPQSSSGATHPAGDAPLQHVPPPVDDPRSPLVDPIALRHGSLNVDVVESVRSDGPAAQASAGPQATSSVDTAPTNAQAVNHGDTFPGLGLSTFASPGSSSAAPPLVPSALFRAEPTSSAKQARGLPEDDDVLISSDVDLAQAGLYCGARLSIYVGSKEDLRNVRTKPSAFYSGLSEILPLCDTYAHQLKQLRIVLYRTSLEQNETFVDVLVEILKSMHTRLACFLSARIICKKRDYAHYRTSSDFDNPEIRDLCKVLQHVRLEGDIAVCRLALLPLSELHCLEVSTDSPVAEVDVMHLMTRCQKLYSLSVRRIARRVPRGFEGNLTESLHAPSVLDIASDDLSPGFLHCVQNTQDLRLTVSDASLIDQFKAVFEARKMWSLTSSSL</sequence>
<dbReference type="InParanoid" id="D8QKR6"/>
<feature type="compositionally biased region" description="Polar residues" evidence="1">
    <location>
        <begin position="270"/>
        <end position="282"/>
    </location>
</feature>
<dbReference type="RefSeq" id="XP_003026380.1">
    <property type="nucleotide sequence ID" value="XM_003026334.1"/>
</dbReference>
<feature type="compositionally biased region" description="Low complexity" evidence="1">
    <location>
        <begin position="257"/>
        <end position="269"/>
    </location>
</feature>
<feature type="region of interest" description="Disordered" evidence="1">
    <location>
        <begin position="1"/>
        <end position="23"/>
    </location>
</feature>
<feature type="compositionally biased region" description="Low complexity" evidence="1">
    <location>
        <begin position="165"/>
        <end position="177"/>
    </location>
</feature>
<evidence type="ECO:0000313" key="2">
    <source>
        <dbReference type="EMBL" id="EFI91477.1"/>
    </source>
</evidence>
<gene>
    <name evidence="2" type="ORF">SCHCODRAFT_238568</name>
</gene>
<dbReference type="EMBL" id="GL377317">
    <property type="protein sequence ID" value="EFI91477.1"/>
    <property type="molecule type" value="Genomic_DNA"/>
</dbReference>
<dbReference type="AlphaFoldDB" id="D8QKR6"/>
<feature type="compositionally biased region" description="Basic and acidic residues" evidence="1">
    <location>
        <begin position="144"/>
        <end position="160"/>
    </location>
</feature>
<proteinExistence type="predicted"/>
<feature type="compositionally biased region" description="Polar residues" evidence="1">
    <location>
        <begin position="202"/>
        <end position="212"/>
    </location>
</feature>
<dbReference type="GeneID" id="9592946"/>
<feature type="region of interest" description="Disordered" evidence="1">
    <location>
        <begin position="114"/>
        <end position="238"/>
    </location>
</feature>
<feature type="region of interest" description="Disordered" evidence="1">
    <location>
        <begin position="257"/>
        <end position="287"/>
    </location>
</feature>
<dbReference type="HOGENOM" id="CLU_462432_0_0_1"/>
<accession>D8QKR6</accession>
<protein>
    <submittedName>
        <fullName evidence="2">Uncharacterized protein</fullName>
    </submittedName>
</protein>
<evidence type="ECO:0000313" key="3">
    <source>
        <dbReference type="Proteomes" id="UP000007431"/>
    </source>
</evidence>
<evidence type="ECO:0000256" key="1">
    <source>
        <dbReference type="SAM" id="MobiDB-lite"/>
    </source>
</evidence>
<reference evidence="2 3" key="1">
    <citation type="journal article" date="2010" name="Nat. Biotechnol.">
        <title>Genome sequence of the model mushroom Schizophyllum commune.</title>
        <authorList>
            <person name="Ohm R.A."/>
            <person name="de Jong J.F."/>
            <person name="Lugones L.G."/>
            <person name="Aerts A."/>
            <person name="Kothe E."/>
            <person name="Stajich J.E."/>
            <person name="de Vries R.P."/>
            <person name="Record E."/>
            <person name="Levasseur A."/>
            <person name="Baker S.E."/>
            <person name="Bartholomew K.A."/>
            <person name="Coutinho P.M."/>
            <person name="Erdmann S."/>
            <person name="Fowler T.J."/>
            <person name="Gathman A.C."/>
            <person name="Lombard V."/>
            <person name="Henrissat B."/>
            <person name="Knabe N."/>
            <person name="Kuees U."/>
            <person name="Lilly W.W."/>
            <person name="Lindquist E."/>
            <person name="Lucas S."/>
            <person name="Magnuson J.K."/>
            <person name="Piumi F."/>
            <person name="Raudaskoski M."/>
            <person name="Salamov A."/>
            <person name="Schmutz J."/>
            <person name="Schwarze F.W.M.R."/>
            <person name="vanKuyk P.A."/>
            <person name="Horton J.S."/>
            <person name="Grigoriev I.V."/>
            <person name="Woesten H.A.B."/>
        </authorList>
    </citation>
    <scope>NUCLEOTIDE SEQUENCE [LARGE SCALE GENOMIC DNA]</scope>
    <source>
        <strain evidence="3">H4-8 / FGSC 9210</strain>
    </source>
</reference>
<dbReference type="Proteomes" id="UP000007431">
    <property type="component" value="Unassembled WGS sequence"/>
</dbReference>
<dbReference type="VEuPathDB" id="FungiDB:SCHCODRAFT_02706943"/>
<organism evidence="3">
    <name type="scientific">Schizophyllum commune (strain H4-8 / FGSC 9210)</name>
    <name type="common">Split gill fungus</name>
    <dbReference type="NCBI Taxonomy" id="578458"/>
    <lineage>
        <taxon>Eukaryota</taxon>
        <taxon>Fungi</taxon>
        <taxon>Dikarya</taxon>
        <taxon>Basidiomycota</taxon>
        <taxon>Agaricomycotina</taxon>
        <taxon>Agaricomycetes</taxon>
        <taxon>Agaricomycetidae</taxon>
        <taxon>Agaricales</taxon>
        <taxon>Schizophyllaceae</taxon>
        <taxon>Schizophyllum</taxon>
    </lineage>
</organism>
<keyword evidence="3" id="KW-1185">Reference proteome</keyword>
<feature type="compositionally biased region" description="Low complexity" evidence="1">
    <location>
        <begin position="1"/>
        <end position="19"/>
    </location>
</feature>
<dbReference type="KEGG" id="scm:SCHCO_02706943"/>